<sequence>MFMSEAQMQDAFGHDLLSDPTSFHITGLTPEDQLRDLNDMDIGNMSHSLTAGSSPQLIDLLVPGTDMNRPPPPEELRPPDSPAGAYQPGLWVPHMDGINIDEEVEEIVRTSEPAMDSNGVPFGNRMSPSMWLMRASSPALSISSNSSSGSDKTMIPRPLSGSDTKEMIAIRFNEDTCGILSVKNGDMENPWRTMIWPLTQESEALSHAISSLTSFHISRESPDLRVQGIRHMMKSIKSLNVGLSNTRTDISLATTLVLAFAESWDQHISTGIQHLRGAKSLVKHALVSHQNQGASDLSQMPRLRFLINTWIYMDVIARLTSVTDDDNGDLEEILFSMSNPTETSEVDPLLGCAASLFPLIGSVASLIGMVRRTESNDLNIISRASELKTLLEQWQAPDHHLFENPDDKDSKVQHSIQTAEAYRYATLLYLHQAVPEIPSKHAGALAQDVLKLLATVPTTSRATIIHIYPLLAASCEARSDGDRKFCMDRWTAITSRLRIGNADKCVDVVKEVWRRRDAYEAEKAERLRMRERNRLGMAMPQPFLGNPGDKRKSLSSEDAVDMNAFLASGLPPGLDTFDGHFHSKRRALVGSGSRPIPGRVSALTNTPNMPGQAMGLMPTSMRNRSSDSPTENLDFEYTVRGHLHWVGVMNDWRWEILLG</sequence>
<dbReference type="GO" id="GO:0045944">
    <property type="term" value="P:positive regulation of transcription by RNA polymerase II"/>
    <property type="evidence" value="ECO:0007669"/>
    <property type="project" value="TreeGrafter"/>
</dbReference>
<dbReference type="Proteomes" id="UP000053317">
    <property type="component" value="Unassembled WGS sequence"/>
</dbReference>
<dbReference type="GO" id="GO:0000976">
    <property type="term" value="F:transcription cis-regulatory region binding"/>
    <property type="evidence" value="ECO:0007669"/>
    <property type="project" value="TreeGrafter"/>
</dbReference>
<dbReference type="PANTHER" id="PTHR37534:SF47">
    <property type="entry name" value="ZN(2)-C6 FUNGAL-TYPE DOMAIN-CONTAINING PROTEIN"/>
    <property type="match status" value="1"/>
</dbReference>
<comment type="subcellular location">
    <subcellularLocation>
        <location evidence="1">Nucleus</location>
    </subcellularLocation>
</comment>
<evidence type="ECO:0000256" key="2">
    <source>
        <dbReference type="ARBA" id="ARBA00023242"/>
    </source>
</evidence>
<proteinExistence type="predicted"/>
<reference evidence="4 5" key="2">
    <citation type="submission" date="2015-05" db="EMBL/GenBank/DDBJ databases">
        <authorList>
            <person name="Morales-Cruz A."/>
            <person name="Amrine K.C."/>
            <person name="Cantu D."/>
        </authorList>
    </citation>
    <scope>NUCLEOTIDE SEQUENCE [LARGE SCALE GENOMIC DNA]</scope>
    <source>
        <strain evidence="4">UCRPC4</strain>
    </source>
</reference>
<dbReference type="InterPro" id="IPR021858">
    <property type="entry name" value="Fun_TF"/>
</dbReference>
<dbReference type="EMBL" id="LCWF01000076">
    <property type="protein sequence ID" value="KKY22580.1"/>
    <property type="molecule type" value="Genomic_DNA"/>
</dbReference>
<evidence type="ECO:0000256" key="1">
    <source>
        <dbReference type="ARBA" id="ARBA00004123"/>
    </source>
</evidence>
<comment type="caution">
    <text evidence="4">The sequence shown here is derived from an EMBL/GenBank/DDBJ whole genome shotgun (WGS) entry which is preliminary data.</text>
</comment>
<dbReference type="OrthoDB" id="3886144at2759"/>
<keyword evidence="2" id="KW-0539">Nucleus</keyword>
<dbReference type="Pfam" id="PF11951">
    <property type="entry name" value="Fungal_trans_2"/>
    <property type="match status" value="1"/>
</dbReference>
<feature type="compositionally biased region" description="Low complexity" evidence="3">
    <location>
        <begin position="141"/>
        <end position="150"/>
    </location>
</feature>
<dbReference type="PANTHER" id="PTHR37534">
    <property type="entry name" value="TRANSCRIPTIONAL ACTIVATOR PROTEIN UGA3"/>
    <property type="match status" value="1"/>
</dbReference>
<feature type="region of interest" description="Disordered" evidence="3">
    <location>
        <begin position="63"/>
        <end position="84"/>
    </location>
</feature>
<dbReference type="AlphaFoldDB" id="A0A0G2H189"/>
<protein>
    <submittedName>
        <fullName evidence="4">Putative c6 finger domain-containing protein</fullName>
    </submittedName>
</protein>
<evidence type="ECO:0000313" key="4">
    <source>
        <dbReference type="EMBL" id="KKY22580.1"/>
    </source>
</evidence>
<gene>
    <name evidence="4" type="ORF">UCRPC4_g03275</name>
</gene>
<feature type="region of interest" description="Disordered" evidence="3">
    <location>
        <begin position="141"/>
        <end position="160"/>
    </location>
</feature>
<dbReference type="GO" id="GO:0005634">
    <property type="term" value="C:nucleus"/>
    <property type="evidence" value="ECO:0007669"/>
    <property type="project" value="UniProtKB-SubCell"/>
</dbReference>
<name>A0A0G2H189_PHACM</name>
<reference evidence="4 5" key="1">
    <citation type="submission" date="2015-05" db="EMBL/GenBank/DDBJ databases">
        <title>Distinctive expansion of gene families associated with plant cell wall degradation and secondary metabolism in the genomes of grapevine trunk pathogens.</title>
        <authorList>
            <person name="Lawrence D.P."/>
            <person name="Travadon R."/>
            <person name="Rolshausen P.E."/>
            <person name="Baumgartner K."/>
        </authorList>
    </citation>
    <scope>NUCLEOTIDE SEQUENCE [LARGE SCALE GENOMIC DNA]</scope>
    <source>
        <strain evidence="4">UCRPC4</strain>
    </source>
</reference>
<dbReference type="GO" id="GO:0003700">
    <property type="term" value="F:DNA-binding transcription factor activity"/>
    <property type="evidence" value="ECO:0007669"/>
    <property type="project" value="TreeGrafter"/>
</dbReference>
<feature type="region of interest" description="Disordered" evidence="3">
    <location>
        <begin position="588"/>
        <end position="611"/>
    </location>
</feature>
<organism evidence="4 5">
    <name type="scientific">Phaeomoniella chlamydospora</name>
    <name type="common">Phaeoacremonium chlamydosporum</name>
    <dbReference type="NCBI Taxonomy" id="158046"/>
    <lineage>
        <taxon>Eukaryota</taxon>
        <taxon>Fungi</taxon>
        <taxon>Dikarya</taxon>
        <taxon>Ascomycota</taxon>
        <taxon>Pezizomycotina</taxon>
        <taxon>Eurotiomycetes</taxon>
        <taxon>Chaetothyriomycetidae</taxon>
        <taxon>Phaeomoniellales</taxon>
        <taxon>Phaeomoniellaceae</taxon>
        <taxon>Phaeomoniella</taxon>
    </lineage>
</organism>
<evidence type="ECO:0000256" key="3">
    <source>
        <dbReference type="SAM" id="MobiDB-lite"/>
    </source>
</evidence>
<accession>A0A0G2H189</accession>
<evidence type="ECO:0000313" key="5">
    <source>
        <dbReference type="Proteomes" id="UP000053317"/>
    </source>
</evidence>
<keyword evidence="5" id="KW-1185">Reference proteome</keyword>